<evidence type="ECO:0000313" key="8">
    <source>
        <dbReference type="Proteomes" id="UP000054350"/>
    </source>
</evidence>
<reference evidence="8" key="2">
    <citation type="submission" date="2009-11" db="EMBL/GenBank/DDBJ databases">
        <title>The Genome Sequence of Allomyces macrogynus strain ATCC 38327.</title>
        <authorList>
            <consortium name="The Broad Institute Genome Sequencing Platform"/>
            <person name="Russ C."/>
            <person name="Cuomo C."/>
            <person name="Shea T."/>
            <person name="Young S.K."/>
            <person name="Zeng Q."/>
            <person name="Koehrsen M."/>
            <person name="Haas B."/>
            <person name="Borodovsky M."/>
            <person name="Guigo R."/>
            <person name="Alvarado L."/>
            <person name="Berlin A."/>
            <person name="Borenstein D."/>
            <person name="Chen Z."/>
            <person name="Engels R."/>
            <person name="Freedman E."/>
            <person name="Gellesch M."/>
            <person name="Goldberg J."/>
            <person name="Griggs A."/>
            <person name="Gujja S."/>
            <person name="Heiman D."/>
            <person name="Hepburn T."/>
            <person name="Howarth C."/>
            <person name="Jen D."/>
            <person name="Larson L."/>
            <person name="Lewis B."/>
            <person name="Mehta T."/>
            <person name="Park D."/>
            <person name="Pearson M."/>
            <person name="Roberts A."/>
            <person name="Saif S."/>
            <person name="Shenoy N."/>
            <person name="Sisk P."/>
            <person name="Stolte C."/>
            <person name="Sykes S."/>
            <person name="Walk T."/>
            <person name="White J."/>
            <person name="Yandava C."/>
            <person name="Burger G."/>
            <person name="Gray M.W."/>
            <person name="Holland P.W.H."/>
            <person name="King N."/>
            <person name="Lang F.B.F."/>
            <person name="Roger A.J."/>
            <person name="Ruiz-Trillo I."/>
            <person name="Lander E."/>
            <person name="Nusbaum C."/>
        </authorList>
    </citation>
    <scope>NUCLEOTIDE SEQUENCE [LARGE SCALE GENOMIC DNA]</scope>
    <source>
        <strain evidence="8">ATCC 38327</strain>
    </source>
</reference>
<protein>
    <recommendedName>
        <fullName evidence="6">Kinesin motor domain-containing protein</fullName>
    </recommendedName>
</protein>
<dbReference type="eggNOG" id="KOG0240">
    <property type="taxonomic scope" value="Eukaryota"/>
</dbReference>
<evidence type="ECO:0000256" key="4">
    <source>
        <dbReference type="SAM" id="Coils"/>
    </source>
</evidence>
<gene>
    <name evidence="7" type="ORF">AMAG_09964</name>
</gene>
<dbReference type="InterPro" id="IPR027640">
    <property type="entry name" value="Kinesin-like_fam"/>
</dbReference>
<dbReference type="PROSITE" id="PS50067">
    <property type="entry name" value="KINESIN_MOTOR_2"/>
    <property type="match status" value="1"/>
</dbReference>
<evidence type="ECO:0000256" key="2">
    <source>
        <dbReference type="ARBA" id="ARBA00023175"/>
    </source>
</evidence>
<keyword evidence="2 3" id="KW-0505">Motor protein</keyword>
<evidence type="ECO:0000259" key="6">
    <source>
        <dbReference type="PROSITE" id="PS50067"/>
    </source>
</evidence>
<organism evidence="7 8">
    <name type="scientific">Allomyces macrogynus (strain ATCC 38327)</name>
    <name type="common">Allomyces javanicus var. macrogynus</name>
    <dbReference type="NCBI Taxonomy" id="578462"/>
    <lineage>
        <taxon>Eukaryota</taxon>
        <taxon>Fungi</taxon>
        <taxon>Fungi incertae sedis</taxon>
        <taxon>Blastocladiomycota</taxon>
        <taxon>Blastocladiomycetes</taxon>
        <taxon>Blastocladiales</taxon>
        <taxon>Blastocladiaceae</taxon>
        <taxon>Allomyces</taxon>
    </lineage>
</organism>
<keyword evidence="3" id="KW-0067">ATP-binding</keyword>
<name>A0A0L0SQ33_ALLM3</name>
<keyword evidence="3" id="KW-0547">Nucleotide-binding</keyword>
<dbReference type="Pfam" id="PF00225">
    <property type="entry name" value="Kinesin"/>
    <property type="match status" value="1"/>
</dbReference>
<dbReference type="InterPro" id="IPR036961">
    <property type="entry name" value="Kinesin_motor_dom_sf"/>
</dbReference>
<feature type="compositionally biased region" description="Polar residues" evidence="5">
    <location>
        <begin position="22"/>
        <end position="36"/>
    </location>
</feature>
<dbReference type="GO" id="GO:0008017">
    <property type="term" value="F:microtubule binding"/>
    <property type="evidence" value="ECO:0007669"/>
    <property type="project" value="InterPro"/>
</dbReference>
<dbReference type="GO" id="GO:0003777">
    <property type="term" value="F:microtubule motor activity"/>
    <property type="evidence" value="ECO:0007669"/>
    <property type="project" value="InterPro"/>
</dbReference>
<dbReference type="OMA" id="INHEHPM"/>
<feature type="domain" description="Kinesin motor" evidence="6">
    <location>
        <begin position="56"/>
        <end position="376"/>
    </location>
</feature>
<dbReference type="PANTHER" id="PTHR47968">
    <property type="entry name" value="CENTROMERE PROTEIN E"/>
    <property type="match status" value="1"/>
</dbReference>
<dbReference type="PANTHER" id="PTHR47968:SF75">
    <property type="entry name" value="CENTROMERE-ASSOCIATED PROTEIN E"/>
    <property type="match status" value="1"/>
</dbReference>
<dbReference type="InterPro" id="IPR001752">
    <property type="entry name" value="Kinesin_motor_dom"/>
</dbReference>
<evidence type="ECO:0000256" key="5">
    <source>
        <dbReference type="SAM" id="MobiDB-lite"/>
    </source>
</evidence>
<dbReference type="InterPro" id="IPR027417">
    <property type="entry name" value="P-loop_NTPase"/>
</dbReference>
<dbReference type="Proteomes" id="UP000054350">
    <property type="component" value="Unassembled WGS sequence"/>
</dbReference>
<evidence type="ECO:0000256" key="3">
    <source>
        <dbReference type="PROSITE-ProRule" id="PRU00283"/>
    </source>
</evidence>
<proteinExistence type="inferred from homology"/>
<reference evidence="7 8" key="1">
    <citation type="submission" date="2009-11" db="EMBL/GenBank/DDBJ databases">
        <title>Annotation of Allomyces macrogynus ATCC 38327.</title>
        <authorList>
            <consortium name="The Broad Institute Genome Sequencing Platform"/>
            <person name="Russ C."/>
            <person name="Cuomo C."/>
            <person name="Burger G."/>
            <person name="Gray M.W."/>
            <person name="Holland P.W.H."/>
            <person name="King N."/>
            <person name="Lang F.B.F."/>
            <person name="Roger A.J."/>
            <person name="Ruiz-Trillo I."/>
            <person name="Young S.K."/>
            <person name="Zeng Q."/>
            <person name="Gargeya S."/>
            <person name="Fitzgerald M."/>
            <person name="Haas B."/>
            <person name="Abouelleil A."/>
            <person name="Alvarado L."/>
            <person name="Arachchi H.M."/>
            <person name="Berlin A."/>
            <person name="Chapman S.B."/>
            <person name="Gearin G."/>
            <person name="Goldberg J."/>
            <person name="Griggs A."/>
            <person name="Gujja S."/>
            <person name="Hansen M."/>
            <person name="Heiman D."/>
            <person name="Howarth C."/>
            <person name="Larimer J."/>
            <person name="Lui A."/>
            <person name="MacDonald P.J.P."/>
            <person name="McCowen C."/>
            <person name="Montmayeur A."/>
            <person name="Murphy C."/>
            <person name="Neiman D."/>
            <person name="Pearson M."/>
            <person name="Priest M."/>
            <person name="Roberts A."/>
            <person name="Saif S."/>
            <person name="Shea T."/>
            <person name="Sisk P."/>
            <person name="Stolte C."/>
            <person name="Sykes S."/>
            <person name="Wortman J."/>
            <person name="Nusbaum C."/>
            <person name="Birren B."/>
        </authorList>
    </citation>
    <scope>NUCLEOTIDE SEQUENCE [LARGE SCALE GENOMIC DNA]</scope>
    <source>
        <strain evidence="7 8">ATCC 38327</strain>
    </source>
</reference>
<dbReference type="STRING" id="578462.A0A0L0SQ33"/>
<dbReference type="GO" id="GO:0007018">
    <property type="term" value="P:microtubule-based movement"/>
    <property type="evidence" value="ECO:0007669"/>
    <property type="project" value="InterPro"/>
</dbReference>
<comment type="similarity">
    <text evidence="3">Belongs to the TRAFAC class myosin-kinesin ATPase superfamily. Kinesin family.</text>
</comment>
<feature type="coiled-coil region" evidence="4">
    <location>
        <begin position="574"/>
        <end position="633"/>
    </location>
</feature>
<feature type="coiled-coil region" evidence="4">
    <location>
        <begin position="771"/>
        <end position="805"/>
    </location>
</feature>
<feature type="coiled-coil region" evidence="4">
    <location>
        <begin position="406"/>
        <end position="452"/>
    </location>
</feature>
<dbReference type="VEuPathDB" id="FungiDB:AMAG_09964"/>
<feature type="region of interest" description="Disordered" evidence="5">
    <location>
        <begin position="527"/>
        <end position="546"/>
    </location>
</feature>
<dbReference type="SMART" id="SM00129">
    <property type="entry name" value="KISc"/>
    <property type="match status" value="1"/>
</dbReference>
<dbReference type="SUPFAM" id="SSF52540">
    <property type="entry name" value="P-loop containing nucleoside triphosphate hydrolases"/>
    <property type="match status" value="1"/>
</dbReference>
<dbReference type="EMBL" id="GG745345">
    <property type="protein sequence ID" value="KNE64607.1"/>
    <property type="molecule type" value="Genomic_DNA"/>
</dbReference>
<sequence length="807" mass="90884">MRRSPWSPRPTSSDISMLPTKFGTTTPVSSRASSPMLTASTPISSLIRPRSINAETIKVAVRFRPPFERELTDGGTPAVHVDETGHYIEVQSVNNKYEFTFDHVFTESDSQLVVFEYALKDTVDDVLDGYDGTILAYGQADSGKTYTMLGPNFDDNEHKGMIPRIAEYLFQCINQAASDLFQFKVQVSAMELNKEQIHDLLNKQSATLRVRDGNKYGKHVVYVENLLDVEVASTAEFVEVLHHIRSRRDPSHTESALAHTFVFIEVHQQNLETSTVRKSTLLLVDLASFARINQSGLTLDELKKANLSLTTLSNAVMALADGRKHVPYRDSKLTHLLKESLGGNARTTVIVTASPSVTDVDETLASFGFATRAKLIRNRASINHEHPMVEMTRPFEEASAMSMIDLDGADREVDLVNNQVSQAEHDTALAEIDRLQGELTETEAQVEFLSRNHRESNRLMMLMLANEVKALCDRDPGVEAELDVERLNLDGDSRRVFERIIADLRMTVEAHQQTDIDVMEKMAVAKTEGAEADECEGTESHQHVAEPEAKNAGLTRLEEQHHSHAEQEANVEEHERIKLELARSQEEVLALKKQFADQVLAVESERAKHQQRVHALETQVADLERTAESESKRVCDLDAQLAAQKYDAEQERVLNQKRMRDLIARCARLERVARANSTRTVNPDQERDRASVDAHERARLESELAASQGRVLTLEMHLADVERAVEQDRVEHQELVRNFEAIVAEKTRIEAELVTSLQSMSDLEACAVVMQRQAEKDDAAHKERLKELEEQLAEQARLVTELVERQT</sequence>
<keyword evidence="1 4" id="KW-0175">Coiled coil</keyword>
<dbReference type="AlphaFoldDB" id="A0A0L0SQ33"/>
<feature type="compositionally biased region" description="Low complexity" evidence="5">
    <location>
        <begin position="1"/>
        <end position="13"/>
    </location>
</feature>
<feature type="region of interest" description="Disordered" evidence="5">
    <location>
        <begin position="1"/>
        <end position="36"/>
    </location>
</feature>
<feature type="binding site" evidence="3">
    <location>
        <begin position="138"/>
        <end position="145"/>
    </location>
    <ligand>
        <name>ATP</name>
        <dbReference type="ChEBI" id="CHEBI:30616"/>
    </ligand>
</feature>
<dbReference type="OrthoDB" id="3176171at2759"/>
<keyword evidence="8" id="KW-1185">Reference proteome</keyword>
<evidence type="ECO:0000313" key="7">
    <source>
        <dbReference type="EMBL" id="KNE64607.1"/>
    </source>
</evidence>
<dbReference type="PRINTS" id="PR00380">
    <property type="entry name" value="KINESINHEAVY"/>
</dbReference>
<dbReference type="GO" id="GO:0005524">
    <property type="term" value="F:ATP binding"/>
    <property type="evidence" value="ECO:0007669"/>
    <property type="project" value="UniProtKB-UniRule"/>
</dbReference>
<dbReference type="Gene3D" id="3.40.850.10">
    <property type="entry name" value="Kinesin motor domain"/>
    <property type="match status" value="1"/>
</dbReference>
<evidence type="ECO:0000256" key="1">
    <source>
        <dbReference type="ARBA" id="ARBA00023054"/>
    </source>
</evidence>
<accession>A0A0L0SQ33</accession>